<feature type="domain" description="DUF547" evidence="2">
    <location>
        <begin position="88"/>
        <end position="200"/>
    </location>
</feature>
<dbReference type="Proteomes" id="UP000264589">
    <property type="component" value="Unassembled WGS sequence"/>
</dbReference>
<dbReference type="AlphaFoldDB" id="A0A371RHE4"/>
<protein>
    <submittedName>
        <fullName evidence="3">DUF547 domain-containing protein</fullName>
    </submittedName>
</protein>
<feature type="chain" id="PRO_5016630328" evidence="1">
    <location>
        <begin position="23"/>
        <end position="268"/>
    </location>
</feature>
<dbReference type="InterPro" id="IPR006869">
    <property type="entry name" value="DUF547"/>
</dbReference>
<evidence type="ECO:0000256" key="1">
    <source>
        <dbReference type="SAM" id="SignalP"/>
    </source>
</evidence>
<evidence type="ECO:0000259" key="2">
    <source>
        <dbReference type="Pfam" id="PF04784"/>
    </source>
</evidence>
<feature type="signal peptide" evidence="1">
    <location>
        <begin position="1"/>
        <end position="22"/>
    </location>
</feature>
<dbReference type="OrthoDB" id="526867at2"/>
<dbReference type="InParanoid" id="A0A371RHE4"/>
<dbReference type="PANTHER" id="PTHR46361:SF3">
    <property type="entry name" value="ELECTRON CARRIER_ PROTEIN DISULFIDE OXIDOREDUCTASE"/>
    <property type="match status" value="1"/>
</dbReference>
<evidence type="ECO:0000313" key="3">
    <source>
        <dbReference type="EMBL" id="RFB04869.1"/>
    </source>
</evidence>
<evidence type="ECO:0000313" key="4">
    <source>
        <dbReference type="Proteomes" id="UP000264589"/>
    </source>
</evidence>
<dbReference type="EMBL" id="QUQO01000001">
    <property type="protein sequence ID" value="RFB04869.1"/>
    <property type="molecule type" value="Genomic_DNA"/>
</dbReference>
<dbReference type="Pfam" id="PF04784">
    <property type="entry name" value="DUF547"/>
    <property type="match status" value="1"/>
</dbReference>
<gene>
    <name evidence="3" type="ORF">DX908_05970</name>
</gene>
<sequence>MPRYRTALLAALLIGASGPAFSAAAQTSDDMAMSMQDEENINAPYNEVLADYISQKDGINLFDYGAVTAADKKKLTDYIAALEGERPSQMTADEQIAFWANLYNAKTLDIILENYPVESIRDIKSGVFSSGPWKMKVLTVEGEELTLDNIEHDIVRAKFNEPRVHYAFNCASIGCPNLKTSAWEAETLDEDLDAGARAYIAHPRGIRIENGKIITSSIYKWFKKDFGKNDAEVLDHIRQYATGDKLNALEGKTKINGNDYDWSLNDAQ</sequence>
<dbReference type="RefSeq" id="WP_116391500.1">
    <property type="nucleotide sequence ID" value="NZ_QUQO01000001.1"/>
</dbReference>
<accession>A0A371RHE4</accession>
<proteinExistence type="predicted"/>
<name>A0A371RHE4_9PROT</name>
<keyword evidence="4" id="KW-1185">Reference proteome</keyword>
<reference evidence="3 4" key="1">
    <citation type="submission" date="2018-08" db="EMBL/GenBank/DDBJ databases">
        <title>Parvularcula sp. SM1705, isolated from surface water of the South Sea China.</title>
        <authorList>
            <person name="Sun L."/>
        </authorList>
    </citation>
    <scope>NUCLEOTIDE SEQUENCE [LARGE SCALE GENOMIC DNA]</scope>
    <source>
        <strain evidence="3 4">SM1705</strain>
    </source>
</reference>
<dbReference type="PANTHER" id="PTHR46361">
    <property type="entry name" value="ELECTRON CARRIER/ PROTEIN DISULFIDE OXIDOREDUCTASE"/>
    <property type="match status" value="1"/>
</dbReference>
<keyword evidence="1" id="KW-0732">Signal</keyword>
<comment type="caution">
    <text evidence="3">The sequence shown here is derived from an EMBL/GenBank/DDBJ whole genome shotgun (WGS) entry which is preliminary data.</text>
</comment>
<organism evidence="3 4">
    <name type="scientific">Parvularcula marina</name>
    <dbReference type="NCBI Taxonomy" id="2292771"/>
    <lineage>
        <taxon>Bacteria</taxon>
        <taxon>Pseudomonadati</taxon>
        <taxon>Pseudomonadota</taxon>
        <taxon>Alphaproteobacteria</taxon>
        <taxon>Parvularculales</taxon>
        <taxon>Parvularculaceae</taxon>
        <taxon>Parvularcula</taxon>
    </lineage>
</organism>